<protein>
    <submittedName>
        <fullName evidence="1">Uncharacterized protein</fullName>
    </submittedName>
</protein>
<gene>
    <name evidence="1" type="ORF">GCM10007043_02790</name>
</gene>
<dbReference type="EMBL" id="BMOF01000002">
    <property type="protein sequence ID" value="GGJ92570.1"/>
    <property type="molecule type" value="Genomic_DNA"/>
</dbReference>
<keyword evidence="2" id="KW-1185">Reference proteome</keyword>
<sequence length="91" mass="10474">MNRVDALFNWLQSKVLADARPHDRAAAETREFFEDLLRRDHGVERLEVAVDATMYTVRFVAGGKTGLQMFDRDAVEQLLRDVTEREKPPNA</sequence>
<reference evidence="1" key="1">
    <citation type="journal article" date="2014" name="Int. J. Syst. Evol. Microbiol.">
        <title>Complete genome sequence of Corynebacterium casei LMG S-19264T (=DSM 44701T), isolated from a smear-ripened cheese.</title>
        <authorList>
            <consortium name="US DOE Joint Genome Institute (JGI-PGF)"/>
            <person name="Walter F."/>
            <person name="Albersmeier A."/>
            <person name="Kalinowski J."/>
            <person name="Ruckert C."/>
        </authorList>
    </citation>
    <scope>NUCLEOTIDE SEQUENCE</scope>
    <source>
        <strain evidence="1">JCM 14719</strain>
    </source>
</reference>
<dbReference type="RefSeq" id="WP_054670364.1">
    <property type="nucleotide sequence ID" value="NZ_BMOF01000002.1"/>
</dbReference>
<dbReference type="Proteomes" id="UP000637720">
    <property type="component" value="Unassembled WGS sequence"/>
</dbReference>
<organism evidence="1 2">
    <name type="scientific">Calditerricola satsumensis</name>
    <dbReference type="NCBI Taxonomy" id="373054"/>
    <lineage>
        <taxon>Bacteria</taxon>
        <taxon>Bacillati</taxon>
        <taxon>Bacillota</taxon>
        <taxon>Bacilli</taxon>
        <taxon>Bacillales</taxon>
        <taxon>Bacillaceae</taxon>
        <taxon>Calditerricola</taxon>
    </lineage>
</organism>
<comment type="caution">
    <text evidence="1">The sequence shown here is derived from an EMBL/GenBank/DDBJ whole genome shotgun (WGS) entry which is preliminary data.</text>
</comment>
<dbReference type="AlphaFoldDB" id="A0A8J3FCP7"/>
<evidence type="ECO:0000313" key="2">
    <source>
        <dbReference type="Proteomes" id="UP000637720"/>
    </source>
</evidence>
<name>A0A8J3FCP7_9BACI</name>
<evidence type="ECO:0000313" key="1">
    <source>
        <dbReference type="EMBL" id="GGJ92570.1"/>
    </source>
</evidence>
<reference evidence="1" key="2">
    <citation type="submission" date="2020-09" db="EMBL/GenBank/DDBJ databases">
        <authorList>
            <person name="Sun Q."/>
            <person name="Ohkuma M."/>
        </authorList>
    </citation>
    <scope>NUCLEOTIDE SEQUENCE</scope>
    <source>
        <strain evidence="1">JCM 14719</strain>
    </source>
</reference>
<proteinExistence type="predicted"/>
<accession>A0A8J3FCP7</accession>